<organism evidence="2 3">
    <name type="scientific">Globisporangium ultimum (strain ATCC 200006 / CBS 805.95 / DAOM BR144)</name>
    <name type="common">Pythium ultimum</name>
    <dbReference type="NCBI Taxonomy" id="431595"/>
    <lineage>
        <taxon>Eukaryota</taxon>
        <taxon>Sar</taxon>
        <taxon>Stramenopiles</taxon>
        <taxon>Oomycota</taxon>
        <taxon>Peronosporomycetes</taxon>
        <taxon>Pythiales</taxon>
        <taxon>Pythiaceae</taxon>
        <taxon>Globisporangium</taxon>
    </lineage>
</organism>
<dbReference type="Proteomes" id="UP000019132">
    <property type="component" value="Unassembled WGS sequence"/>
</dbReference>
<dbReference type="VEuPathDB" id="FungiDB:PYU1_G001373"/>
<dbReference type="EMBL" id="GL376626">
    <property type="status" value="NOT_ANNOTATED_CDS"/>
    <property type="molecule type" value="Genomic_DNA"/>
</dbReference>
<feature type="compositionally biased region" description="Polar residues" evidence="1">
    <location>
        <begin position="86"/>
        <end position="98"/>
    </location>
</feature>
<evidence type="ECO:0000256" key="1">
    <source>
        <dbReference type="SAM" id="MobiDB-lite"/>
    </source>
</evidence>
<feature type="compositionally biased region" description="Basic and acidic residues" evidence="1">
    <location>
        <begin position="74"/>
        <end position="83"/>
    </location>
</feature>
<dbReference type="AlphaFoldDB" id="K3W8T2"/>
<proteinExistence type="predicted"/>
<reference evidence="2" key="3">
    <citation type="submission" date="2015-02" db="UniProtKB">
        <authorList>
            <consortium name="EnsemblProtists"/>
        </authorList>
    </citation>
    <scope>IDENTIFICATION</scope>
    <source>
        <strain evidence="2">DAOM BR144</strain>
    </source>
</reference>
<dbReference type="EnsemblProtists" id="PYU1_T001373">
    <property type="protein sequence ID" value="PYU1_T001373"/>
    <property type="gene ID" value="PYU1_G001373"/>
</dbReference>
<evidence type="ECO:0000313" key="3">
    <source>
        <dbReference type="Proteomes" id="UP000019132"/>
    </source>
</evidence>
<dbReference type="InParanoid" id="K3W8T2"/>
<accession>K3W8T2</accession>
<dbReference type="HOGENOM" id="CLU_954669_0_0_1"/>
<reference evidence="3" key="2">
    <citation type="submission" date="2010-04" db="EMBL/GenBank/DDBJ databases">
        <authorList>
            <person name="Buell R."/>
            <person name="Hamilton J."/>
            <person name="Hostetler J."/>
        </authorList>
    </citation>
    <scope>NUCLEOTIDE SEQUENCE [LARGE SCALE GENOMIC DNA]</scope>
    <source>
        <strain evidence="3">DAOM:BR144</strain>
    </source>
</reference>
<evidence type="ECO:0000313" key="2">
    <source>
        <dbReference type="EnsemblProtists" id="PYU1_T001373"/>
    </source>
</evidence>
<protein>
    <submittedName>
        <fullName evidence="2">Uncharacterized protein</fullName>
    </submittedName>
</protein>
<feature type="region of interest" description="Disordered" evidence="1">
    <location>
        <begin position="62"/>
        <end position="125"/>
    </location>
</feature>
<feature type="compositionally biased region" description="Low complexity" evidence="1">
    <location>
        <begin position="62"/>
        <end position="73"/>
    </location>
</feature>
<reference evidence="3" key="1">
    <citation type="journal article" date="2010" name="Genome Biol.">
        <title>Genome sequence of the necrotrophic plant pathogen Pythium ultimum reveals original pathogenicity mechanisms and effector repertoire.</title>
        <authorList>
            <person name="Levesque C.A."/>
            <person name="Brouwer H."/>
            <person name="Cano L."/>
            <person name="Hamilton J.P."/>
            <person name="Holt C."/>
            <person name="Huitema E."/>
            <person name="Raffaele S."/>
            <person name="Robideau G.P."/>
            <person name="Thines M."/>
            <person name="Win J."/>
            <person name="Zerillo M.M."/>
            <person name="Beakes G.W."/>
            <person name="Boore J.L."/>
            <person name="Busam D."/>
            <person name="Dumas B."/>
            <person name="Ferriera S."/>
            <person name="Fuerstenberg S.I."/>
            <person name="Gachon C.M."/>
            <person name="Gaulin E."/>
            <person name="Govers F."/>
            <person name="Grenville-Briggs L."/>
            <person name="Horner N."/>
            <person name="Hostetler J."/>
            <person name="Jiang R.H."/>
            <person name="Johnson J."/>
            <person name="Krajaejun T."/>
            <person name="Lin H."/>
            <person name="Meijer H.J."/>
            <person name="Moore B."/>
            <person name="Morris P."/>
            <person name="Phuntmart V."/>
            <person name="Puiu D."/>
            <person name="Shetty J."/>
            <person name="Stajich J.E."/>
            <person name="Tripathy S."/>
            <person name="Wawra S."/>
            <person name="van West P."/>
            <person name="Whitty B.R."/>
            <person name="Coutinho P.M."/>
            <person name="Henrissat B."/>
            <person name="Martin F."/>
            <person name="Thomas P.D."/>
            <person name="Tyler B.M."/>
            <person name="De Vries R.P."/>
            <person name="Kamoun S."/>
            <person name="Yandell M."/>
            <person name="Tisserat N."/>
            <person name="Buell C.R."/>
        </authorList>
    </citation>
    <scope>NUCLEOTIDE SEQUENCE</scope>
    <source>
        <strain evidence="3">DAOM:BR144</strain>
    </source>
</reference>
<name>K3W8T2_GLOUD</name>
<sequence length="292" mass="32906">MSCLLLEDEQAATLAEALAFLDEFSHFEADSSTANGFDLDEGVASDNTTDSDQSLRVFFRLPPSSSSASLPPRLEVRNRDRRNAAIGQTLQLSDQRSTLPKRKASTTLADIKKQQPQKRQRDASRVRELREQVLHLTAQLVRLQELADKQPSNANPPSLRYLENAVGSLGDRDVVTLELERLQRSETLNRKLKKALAKQRKQNTTVAKILHKQLTQHDKELLMPPKQELYDRVSEVTATISMRNTSRVFNNSHVSETSMMKTATKPNSNGKCSTVRKEREMLARAAVRSSIR</sequence>
<keyword evidence="3" id="KW-1185">Reference proteome</keyword>